<organism evidence="2 3">
    <name type="scientific">Clostridium gasigenes</name>
    <dbReference type="NCBI Taxonomy" id="94869"/>
    <lineage>
        <taxon>Bacteria</taxon>
        <taxon>Bacillati</taxon>
        <taxon>Bacillota</taxon>
        <taxon>Clostridia</taxon>
        <taxon>Eubacteriales</taxon>
        <taxon>Clostridiaceae</taxon>
        <taxon>Clostridium</taxon>
    </lineage>
</organism>
<feature type="transmembrane region" description="Helical" evidence="1">
    <location>
        <begin position="113"/>
        <end position="135"/>
    </location>
</feature>
<sequence length="256" mass="30798">MVINNHFDKKYIELTEDKLIFYRFFGKRNLELKKIRAAYMDDNYIIRILYGKKVKQYYISNIKEGDKPSLGELIETLNKDEKLVFSSGQYYPPWIWVFYMVLPIENLIEGGSIFHYIFWIFLLIVWITLLIFGIYNKVFIYDYSNSSIRLEWNSKRIKEYFPNGGNYKLEYNAVDYRYVFRAAKRMSIIIPINIMYPVYYGEKLIELYNISNNIEKKIEDDFTIKKNINESSAIMVYGKRKWITNNTKSVDDEDIN</sequence>
<reference evidence="2 3" key="1">
    <citation type="submission" date="2016-10" db="EMBL/GenBank/DDBJ databases">
        <authorList>
            <person name="de Groot N.N."/>
        </authorList>
    </citation>
    <scope>NUCLEOTIDE SEQUENCE [LARGE SCALE GENOMIC DNA]</scope>
    <source>
        <strain evidence="2 3">DSM 12272</strain>
    </source>
</reference>
<keyword evidence="1" id="KW-0472">Membrane</keyword>
<accession>A0A1H0ULZ3</accession>
<keyword evidence="1" id="KW-0812">Transmembrane</keyword>
<evidence type="ECO:0000313" key="3">
    <source>
        <dbReference type="Proteomes" id="UP000198597"/>
    </source>
</evidence>
<evidence type="ECO:0000313" key="2">
    <source>
        <dbReference type="EMBL" id="SDP67093.1"/>
    </source>
</evidence>
<dbReference type="EMBL" id="FNJM01000011">
    <property type="protein sequence ID" value="SDP67093.1"/>
    <property type="molecule type" value="Genomic_DNA"/>
</dbReference>
<keyword evidence="1" id="KW-1133">Transmembrane helix</keyword>
<keyword evidence="3" id="KW-1185">Reference proteome</keyword>
<evidence type="ECO:0000256" key="1">
    <source>
        <dbReference type="SAM" id="Phobius"/>
    </source>
</evidence>
<dbReference type="RefSeq" id="WP_089971654.1">
    <property type="nucleotide sequence ID" value="NZ_FNJM01000011.1"/>
</dbReference>
<proteinExistence type="predicted"/>
<name>A0A1H0ULZ3_9CLOT</name>
<protein>
    <submittedName>
        <fullName evidence="2">Uncharacterized protein</fullName>
    </submittedName>
</protein>
<feature type="transmembrane region" description="Helical" evidence="1">
    <location>
        <begin position="83"/>
        <end position="101"/>
    </location>
</feature>
<gene>
    <name evidence="2" type="ORF">SAMN04488529_11176</name>
</gene>
<dbReference type="Proteomes" id="UP000198597">
    <property type="component" value="Unassembled WGS sequence"/>
</dbReference>
<dbReference type="STRING" id="94869.SAMN04488529_11176"/>
<dbReference type="OrthoDB" id="1944627at2"/>
<dbReference type="AlphaFoldDB" id="A0A1H0ULZ3"/>